<name>A0ABV6ZYZ4_9PROT</name>
<dbReference type="Gene3D" id="3.30.1150.10">
    <property type="match status" value="1"/>
</dbReference>
<evidence type="ECO:0000313" key="3">
    <source>
        <dbReference type="Proteomes" id="UP001595379"/>
    </source>
</evidence>
<organism evidence="2 3">
    <name type="scientific">Hyphobacterium vulgare</name>
    <dbReference type="NCBI Taxonomy" id="1736751"/>
    <lineage>
        <taxon>Bacteria</taxon>
        <taxon>Pseudomonadati</taxon>
        <taxon>Pseudomonadota</taxon>
        <taxon>Alphaproteobacteria</taxon>
        <taxon>Maricaulales</taxon>
        <taxon>Maricaulaceae</taxon>
        <taxon>Hyphobacterium</taxon>
    </lineage>
</organism>
<proteinExistence type="predicted"/>
<evidence type="ECO:0000256" key="1">
    <source>
        <dbReference type="SAM" id="MobiDB-lite"/>
    </source>
</evidence>
<sequence>MRRALAISLALHGALIVSGLIYFPMAVRPLSSGSIVPVDLVTLSDITNVQARTPDPVAETPPPAEEIPVETPAEQPAEDTPPAPAESEPEAVIPDPTEAAPEAVEPEAEAEPEVEDTPAPRETPRTPPQQTQQRTQSDALDLDNLSDLVNQSRNSQNSNSAALQGDNQRGVGSGSADTATLSDFIRSQANRCWRNSRDAPNPERLIVNVQVRLNRDGTLAAPPVAENASRIRASGDPYWQVAQERALAAIIDCAPYRLPSEQYAQWRLIDVTFRNDSF</sequence>
<gene>
    <name evidence="2" type="ORF">ACFOOR_11045</name>
</gene>
<feature type="compositionally biased region" description="Low complexity" evidence="1">
    <location>
        <begin position="128"/>
        <end position="160"/>
    </location>
</feature>
<protein>
    <recommendedName>
        <fullName evidence="4">Energy transducer TonB</fullName>
    </recommendedName>
</protein>
<reference evidence="3" key="1">
    <citation type="journal article" date="2019" name="Int. J. Syst. Evol. Microbiol.">
        <title>The Global Catalogue of Microorganisms (GCM) 10K type strain sequencing project: providing services to taxonomists for standard genome sequencing and annotation.</title>
        <authorList>
            <consortium name="The Broad Institute Genomics Platform"/>
            <consortium name="The Broad Institute Genome Sequencing Center for Infectious Disease"/>
            <person name="Wu L."/>
            <person name="Ma J."/>
        </authorList>
    </citation>
    <scope>NUCLEOTIDE SEQUENCE [LARGE SCALE GENOMIC DNA]</scope>
    <source>
        <strain evidence="3">KCTC 52487</strain>
    </source>
</reference>
<feature type="region of interest" description="Disordered" evidence="1">
    <location>
        <begin position="51"/>
        <end position="176"/>
    </location>
</feature>
<evidence type="ECO:0000313" key="2">
    <source>
        <dbReference type="EMBL" id="MFC2926642.1"/>
    </source>
</evidence>
<dbReference type="Proteomes" id="UP001595379">
    <property type="component" value="Unassembled WGS sequence"/>
</dbReference>
<feature type="compositionally biased region" description="Acidic residues" evidence="1">
    <location>
        <begin position="104"/>
        <end position="116"/>
    </location>
</feature>
<evidence type="ECO:0008006" key="4">
    <source>
        <dbReference type="Google" id="ProtNLM"/>
    </source>
</evidence>
<dbReference type="EMBL" id="JBHRSV010000020">
    <property type="protein sequence ID" value="MFC2926642.1"/>
    <property type="molecule type" value="Genomic_DNA"/>
</dbReference>
<comment type="caution">
    <text evidence="2">The sequence shown here is derived from an EMBL/GenBank/DDBJ whole genome shotgun (WGS) entry which is preliminary data.</text>
</comment>
<feature type="compositionally biased region" description="Low complexity" evidence="1">
    <location>
        <begin position="90"/>
        <end position="103"/>
    </location>
</feature>
<dbReference type="SUPFAM" id="SSF74653">
    <property type="entry name" value="TolA/TonB C-terminal domain"/>
    <property type="match status" value="1"/>
</dbReference>
<keyword evidence="3" id="KW-1185">Reference proteome</keyword>
<dbReference type="RefSeq" id="WP_343164721.1">
    <property type="nucleotide sequence ID" value="NZ_JBHRSV010000020.1"/>
</dbReference>
<accession>A0ABV6ZYZ4</accession>